<dbReference type="InterPro" id="IPR013482">
    <property type="entry name" value="Molybde_CF_guanTrfase"/>
</dbReference>
<dbReference type="InterPro" id="IPR029044">
    <property type="entry name" value="Nucleotide-diphossugar_trans"/>
</dbReference>
<feature type="domain" description="MobA-like NTP transferase" evidence="9">
    <location>
        <begin position="10"/>
        <end position="163"/>
    </location>
</feature>
<comment type="subcellular location">
    <subcellularLocation>
        <location evidence="8">Cytoplasm</location>
    </subcellularLocation>
</comment>
<evidence type="ECO:0000256" key="1">
    <source>
        <dbReference type="ARBA" id="ARBA00022490"/>
    </source>
</evidence>
<dbReference type="Proteomes" id="UP000280507">
    <property type="component" value="Unassembled WGS sequence"/>
</dbReference>
<evidence type="ECO:0000259" key="9">
    <source>
        <dbReference type="Pfam" id="PF12804"/>
    </source>
</evidence>
<evidence type="ECO:0000256" key="4">
    <source>
        <dbReference type="ARBA" id="ARBA00022741"/>
    </source>
</evidence>
<comment type="function">
    <text evidence="8">Transfers a GMP moiety from GTP to Mo-molybdopterin (Mo-MPT) cofactor (Moco or molybdenum cofactor) to form Mo-molybdopterin guanine dinucleotide (Mo-MGD) cofactor.</text>
</comment>
<sequence length="191" mass="20666">MTSISFSAGVLAGGKAERMSGQDKGLLLYQGKPMVLRVIFALQGVVDEVCVNANRNLESYANLGFRVIEDDERCKGKGPLSGLFACLTFAKTSHLLVSPCDTPCVSSAAFEALMEAAKVDPAKIHYLQEGYAIHPLHAVLPVSKTLSALSLFLENDNRRSVMAFYEVFGCSPVEWHNGTELLNVNTPSQLA</sequence>
<dbReference type="GO" id="GO:0046872">
    <property type="term" value="F:metal ion binding"/>
    <property type="evidence" value="ECO:0007669"/>
    <property type="project" value="UniProtKB-KW"/>
</dbReference>
<dbReference type="SUPFAM" id="SSF53448">
    <property type="entry name" value="Nucleotide-diphospho-sugar transferases"/>
    <property type="match status" value="1"/>
</dbReference>
<feature type="binding site" evidence="8">
    <location>
        <position position="24"/>
    </location>
    <ligand>
        <name>GTP</name>
        <dbReference type="ChEBI" id="CHEBI:37565"/>
    </ligand>
</feature>
<comment type="cofactor">
    <cofactor evidence="8">
        <name>Mg(2+)</name>
        <dbReference type="ChEBI" id="CHEBI:18420"/>
    </cofactor>
</comment>
<evidence type="ECO:0000256" key="8">
    <source>
        <dbReference type="HAMAP-Rule" id="MF_00316"/>
    </source>
</evidence>
<feature type="binding site" evidence="8">
    <location>
        <position position="101"/>
    </location>
    <ligand>
        <name>Mg(2+)</name>
        <dbReference type="ChEBI" id="CHEBI:18420"/>
    </ligand>
</feature>
<evidence type="ECO:0000313" key="10">
    <source>
        <dbReference type="EMBL" id="RNF51022.1"/>
    </source>
</evidence>
<evidence type="ECO:0000256" key="3">
    <source>
        <dbReference type="ARBA" id="ARBA00022723"/>
    </source>
</evidence>
<accession>A0A3M8Q5I4</accession>
<feature type="binding site" evidence="8">
    <location>
        <position position="52"/>
    </location>
    <ligand>
        <name>GTP</name>
        <dbReference type="ChEBI" id="CHEBI:37565"/>
    </ligand>
</feature>
<reference evidence="10 11" key="1">
    <citation type="journal article" date="2012" name="Int. J. Syst. Evol. Microbiol.">
        <title>Marinomonas hwangdonensis sp. nov., isolated from seawater.</title>
        <authorList>
            <person name="Jung Y.T."/>
            <person name="Oh T.K."/>
            <person name="Yoon J.H."/>
        </authorList>
    </citation>
    <scope>NUCLEOTIDE SEQUENCE [LARGE SCALE GENOMIC DNA]</scope>
    <source>
        <strain evidence="10 11">HDW-15</strain>
    </source>
</reference>
<evidence type="ECO:0000256" key="2">
    <source>
        <dbReference type="ARBA" id="ARBA00022679"/>
    </source>
</evidence>
<dbReference type="InterPro" id="IPR025877">
    <property type="entry name" value="MobA-like_NTP_Trfase"/>
</dbReference>
<feature type="binding site" evidence="8">
    <location>
        <position position="101"/>
    </location>
    <ligand>
        <name>GTP</name>
        <dbReference type="ChEBI" id="CHEBI:37565"/>
    </ligand>
</feature>
<protein>
    <recommendedName>
        <fullName evidence="8">Molybdenum cofactor guanylyltransferase</fullName>
        <shortName evidence="8">MoCo guanylyltransferase</shortName>
        <ecNumber evidence="8">2.7.7.77</ecNumber>
    </recommendedName>
    <alternativeName>
        <fullName evidence="8">GTP:molybdopterin guanylyltransferase</fullName>
    </alternativeName>
    <alternativeName>
        <fullName evidence="8">Mo-MPT guanylyltransferase</fullName>
    </alternativeName>
    <alternativeName>
        <fullName evidence="8">Molybdopterin guanylyltransferase</fullName>
    </alternativeName>
    <alternativeName>
        <fullName evidence="8">Molybdopterin-guanine dinucleotide synthase</fullName>
        <shortName evidence="8">MGD synthase</shortName>
    </alternativeName>
</protein>
<feature type="binding site" evidence="8">
    <location>
        <begin position="11"/>
        <end position="13"/>
    </location>
    <ligand>
        <name>GTP</name>
        <dbReference type="ChEBI" id="CHEBI:37565"/>
    </ligand>
</feature>
<keyword evidence="11" id="KW-1185">Reference proteome</keyword>
<dbReference type="EC" id="2.7.7.77" evidence="8"/>
<comment type="caution">
    <text evidence="10">The sequence shown here is derived from an EMBL/GenBank/DDBJ whole genome shotgun (WGS) entry which is preliminary data.</text>
</comment>
<proteinExistence type="inferred from homology"/>
<dbReference type="CDD" id="cd02503">
    <property type="entry name" value="MobA"/>
    <property type="match status" value="1"/>
</dbReference>
<dbReference type="OrthoDB" id="9788394at2"/>
<keyword evidence="1 8" id="KW-0963">Cytoplasm</keyword>
<organism evidence="10 11">
    <name type="scientific">Marinomonas hwangdonensis</name>
    <dbReference type="NCBI Taxonomy" id="1053647"/>
    <lineage>
        <taxon>Bacteria</taxon>
        <taxon>Pseudomonadati</taxon>
        <taxon>Pseudomonadota</taxon>
        <taxon>Gammaproteobacteria</taxon>
        <taxon>Oceanospirillales</taxon>
        <taxon>Oceanospirillaceae</taxon>
        <taxon>Marinomonas</taxon>
    </lineage>
</organism>
<dbReference type="GO" id="GO:0005525">
    <property type="term" value="F:GTP binding"/>
    <property type="evidence" value="ECO:0007669"/>
    <property type="project" value="UniProtKB-UniRule"/>
</dbReference>
<dbReference type="AlphaFoldDB" id="A0A3M8Q5I4"/>
<dbReference type="Pfam" id="PF12804">
    <property type="entry name" value="NTP_transf_3"/>
    <property type="match status" value="1"/>
</dbReference>
<keyword evidence="6 8" id="KW-0342">GTP-binding</keyword>
<keyword evidence="4 8" id="KW-0547">Nucleotide-binding</keyword>
<dbReference type="PANTHER" id="PTHR19136:SF81">
    <property type="entry name" value="MOLYBDENUM COFACTOR GUANYLYLTRANSFERASE"/>
    <property type="match status" value="1"/>
</dbReference>
<dbReference type="Gene3D" id="3.90.550.10">
    <property type="entry name" value="Spore Coat Polysaccharide Biosynthesis Protein SpsA, Chain A"/>
    <property type="match status" value="1"/>
</dbReference>
<comment type="domain">
    <text evidence="8">The N-terminal domain determines nucleotide recognition and specific binding, while the C-terminal domain determines the specific binding to the target protein.</text>
</comment>
<gene>
    <name evidence="8" type="primary">mobA</name>
    <name evidence="10" type="ORF">EBI00_08660</name>
</gene>
<dbReference type="PANTHER" id="PTHR19136">
    <property type="entry name" value="MOLYBDENUM COFACTOR GUANYLYLTRANSFERASE"/>
    <property type="match status" value="1"/>
</dbReference>
<evidence type="ECO:0000256" key="5">
    <source>
        <dbReference type="ARBA" id="ARBA00022842"/>
    </source>
</evidence>
<evidence type="ECO:0000313" key="11">
    <source>
        <dbReference type="Proteomes" id="UP000280507"/>
    </source>
</evidence>
<dbReference type="GO" id="GO:0005737">
    <property type="term" value="C:cytoplasm"/>
    <property type="evidence" value="ECO:0007669"/>
    <property type="project" value="UniProtKB-SubCell"/>
</dbReference>
<keyword evidence="7 8" id="KW-0501">Molybdenum cofactor biosynthesis</keyword>
<feature type="binding site" evidence="8">
    <location>
        <position position="70"/>
    </location>
    <ligand>
        <name>GTP</name>
        <dbReference type="ChEBI" id="CHEBI:37565"/>
    </ligand>
</feature>
<keyword evidence="2 8" id="KW-0808">Transferase</keyword>
<evidence type="ECO:0000256" key="6">
    <source>
        <dbReference type="ARBA" id="ARBA00023134"/>
    </source>
</evidence>
<dbReference type="RefSeq" id="WP_123095535.1">
    <property type="nucleotide sequence ID" value="NZ_RIZG01000004.1"/>
</dbReference>
<dbReference type="HAMAP" id="MF_00316">
    <property type="entry name" value="MobA"/>
    <property type="match status" value="1"/>
</dbReference>
<dbReference type="GO" id="GO:1902758">
    <property type="term" value="P:bis(molybdopterin guanine dinucleotide)molybdenum biosynthetic process"/>
    <property type="evidence" value="ECO:0007669"/>
    <property type="project" value="TreeGrafter"/>
</dbReference>
<comment type="similarity">
    <text evidence="8">Belongs to the MobA family.</text>
</comment>
<dbReference type="GO" id="GO:0061603">
    <property type="term" value="F:molybdenum cofactor guanylyltransferase activity"/>
    <property type="evidence" value="ECO:0007669"/>
    <property type="project" value="UniProtKB-EC"/>
</dbReference>
<keyword evidence="10" id="KW-0548">Nucleotidyltransferase</keyword>
<comment type="subunit">
    <text evidence="8">Monomer.</text>
</comment>
<name>A0A3M8Q5I4_9GAMM</name>
<evidence type="ECO:0000256" key="7">
    <source>
        <dbReference type="ARBA" id="ARBA00023150"/>
    </source>
</evidence>
<dbReference type="EMBL" id="RIZG01000004">
    <property type="protein sequence ID" value="RNF51022.1"/>
    <property type="molecule type" value="Genomic_DNA"/>
</dbReference>
<keyword evidence="3 8" id="KW-0479">Metal-binding</keyword>
<comment type="catalytic activity">
    <reaction evidence="8">
        <text>Mo-molybdopterin + GTP + H(+) = Mo-molybdopterin guanine dinucleotide + diphosphate</text>
        <dbReference type="Rhea" id="RHEA:34243"/>
        <dbReference type="ChEBI" id="CHEBI:15378"/>
        <dbReference type="ChEBI" id="CHEBI:33019"/>
        <dbReference type="ChEBI" id="CHEBI:37565"/>
        <dbReference type="ChEBI" id="CHEBI:71302"/>
        <dbReference type="ChEBI" id="CHEBI:71310"/>
        <dbReference type="EC" id="2.7.7.77"/>
    </reaction>
</comment>
<keyword evidence="5 8" id="KW-0460">Magnesium</keyword>